<feature type="domain" description="Sulfatase N-terminal" evidence="9">
    <location>
        <begin position="200"/>
        <end position="460"/>
    </location>
</feature>
<feature type="transmembrane region" description="Helical" evidence="8">
    <location>
        <begin position="125"/>
        <end position="142"/>
    </location>
</feature>
<dbReference type="Proteomes" id="UP000078431">
    <property type="component" value="Unassembled WGS sequence"/>
</dbReference>
<evidence type="ECO:0000256" key="3">
    <source>
        <dbReference type="ARBA" id="ARBA00022679"/>
    </source>
</evidence>
<name>A0AA91IN70_9GAMM</name>
<dbReference type="Gene3D" id="3.40.720.10">
    <property type="entry name" value="Alkaline Phosphatase, subunit A"/>
    <property type="match status" value="1"/>
</dbReference>
<keyword evidence="10" id="KW-0378">Hydrolase</keyword>
<feature type="transmembrane region" description="Helical" evidence="8">
    <location>
        <begin position="51"/>
        <end position="70"/>
    </location>
</feature>
<dbReference type="SUPFAM" id="SSF53649">
    <property type="entry name" value="Alkaline phosphatase-like"/>
    <property type="match status" value="1"/>
</dbReference>
<keyword evidence="5 8" id="KW-1133">Transmembrane helix</keyword>
<dbReference type="InterPro" id="IPR058130">
    <property type="entry name" value="PEA_transf_C"/>
</dbReference>
<evidence type="ECO:0000256" key="6">
    <source>
        <dbReference type="ARBA" id="ARBA00023136"/>
    </source>
</evidence>
<keyword evidence="6 8" id="KW-0472">Membrane</keyword>
<evidence type="ECO:0000256" key="5">
    <source>
        <dbReference type="ARBA" id="ARBA00022989"/>
    </source>
</evidence>
<keyword evidence="4 8" id="KW-0812">Transmembrane</keyword>
<evidence type="ECO:0000256" key="8">
    <source>
        <dbReference type="SAM" id="Phobius"/>
    </source>
</evidence>
<dbReference type="InterPro" id="IPR017850">
    <property type="entry name" value="Alkaline_phosphatase_core_sf"/>
</dbReference>
<keyword evidence="11" id="KW-1185">Reference proteome</keyword>
<evidence type="ECO:0000256" key="1">
    <source>
        <dbReference type="ARBA" id="ARBA00004651"/>
    </source>
</evidence>
<comment type="similarity">
    <text evidence="7">Belongs to the phosphoethanolamine transferase family.</text>
</comment>
<comment type="subcellular location">
    <subcellularLocation>
        <location evidence="1">Cell membrane</location>
        <topology evidence="1">Multi-pass membrane protein</topology>
    </subcellularLocation>
</comment>
<feature type="transmembrane region" description="Helical" evidence="8">
    <location>
        <begin position="90"/>
        <end position="113"/>
    </location>
</feature>
<dbReference type="AlphaFoldDB" id="A0AA91IN70"/>
<gene>
    <name evidence="10" type="ORF">M993_03774</name>
</gene>
<dbReference type="EC" id="3.1.6.-" evidence="10"/>
<evidence type="ECO:0000313" key="10">
    <source>
        <dbReference type="EMBL" id="OAT57384.1"/>
    </source>
</evidence>
<dbReference type="GO" id="GO:0005886">
    <property type="term" value="C:plasma membrane"/>
    <property type="evidence" value="ECO:0007669"/>
    <property type="project" value="UniProtKB-SubCell"/>
</dbReference>
<dbReference type="GO" id="GO:0009244">
    <property type="term" value="P:lipopolysaccharide core region biosynthetic process"/>
    <property type="evidence" value="ECO:0007669"/>
    <property type="project" value="TreeGrafter"/>
</dbReference>
<evidence type="ECO:0000256" key="7">
    <source>
        <dbReference type="ARBA" id="ARBA00038481"/>
    </source>
</evidence>
<dbReference type="InterPro" id="IPR000917">
    <property type="entry name" value="Sulfatase_N"/>
</dbReference>
<dbReference type="PANTHER" id="PTHR30443:SF4">
    <property type="entry name" value="PHOSPHOETHANOLAMINE TRANSFERASE OPGE-RELATED"/>
    <property type="match status" value="1"/>
</dbReference>
<dbReference type="GO" id="GO:0016787">
    <property type="term" value="F:hydrolase activity"/>
    <property type="evidence" value="ECO:0007669"/>
    <property type="project" value="UniProtKB-KW"/>
</dbReference>
<comment type="caution">
    <text evidence="10">The sequence shown here is derived from an EMBL/GenBank/DDBJ whole genome shotgun (WGS) entry which is preliminary data.</text>
</comment>
<protein>
    <submittedName>
        <fullName evidence="10">Dca family protein</fullName>
        <ecNumber evidence="10">3.1.6.-</ecNumber>
    </submittedName>
</protein>
<accession>A0AA91IN70</accession>
<feature type="transmembrane region" description="Helical" evidence="8">
    <location>
        <begin position="28"/>
        <end position="44"/>
    </location>
</feature>
<reference evidence="10 11" key="1">
    <citation type="submission" date="2016-04" db="EMBL/GenBank/DDBJ databases">
        <title>ATOL: Assembling a taxonomically balanced genome-scale reconstruction of the evolutionary history of the Enterobacteriaceae.</title>
        <authorList>
            <person name="Plunkett G.III."/>
            <person name="Neeno-Eckwall E.C."/>
            <person name="Glasner J.D."/>
            <person name="Perna N.T."/>
        </authorList>
    </citation>
    <scope>NUCLEOTIDE SEQUENCE [LARGE SCALE GENOMIC DNA]</scope>
    <source>
        <strain evidence="10 11">ATCC 12841</strain>
    </source>
</reference>
<dbReference type="InterPro" id="IPR040423">
    <property type="entry name" value="PEA_transferase"/>
</dbReference>
<dbReference type="PANTHER" id="PTHR30443">
    <property type="entry name" value="INNER MEMBRANE PROTEIN"/>
    <property type="match status" value="1"/>
</dbReference>
<dbReference type="GO" id="GO:0016776">
    <property type="term" value="F:phosphotransferase activity, phosphate group as acceptor"/>
    <property type="evidence" value="ECO:0007669"/>
    <property type="project" value="TreeGrafter"/>
</dbReference>
<evidence type="ECO:0000313" key="11">
    <source>
        <dbReference type="Proteomes" id="UP000078431"/>
    </source>
</evidence>
<evidence type="ECO:0000256" key="2">
    <source>
        <dbReference type="ARBA" id="ARBA00022475"/>
    </source>
</evidence>
<evidence type="ECO:0000256" key="4">
    <source>
        <dbReference type="ARBA" id="ARBA00022692"/>
    </source>
</evidence>
<sequence length="507" mass="58185">MNNNILKNVAIFSLISLCHIAYAYGFDFKIIYVFFTFSILYIISKSVINKIILIILSGISIIYLPVGFLYGEPNFNTVASLYSTNTIESIEFLCNIPIKYITLSFFIAALCFLCCRLDCSFPKKYRRFIIFFVVVVAIASPLKNIIKRNNIVNIGIPEWKFASKLFHSIKEFKLEKKKLEGYMNNADTFENVKFSGKYNTYVVVIGESVRKDYMHMYGFEINNTPFMDSTNGVRFLNYISAGSSTLPSLTNSLTQYPNLSNNIITLAKKAGLYTYWISNQGFIGDIESPISSIGRKADEYFFLKKGGYNSKIKYQDSDLLPKISESININKGVNGKLIVIHLMGSHTPTCHRTNDEFDIFYGNIELSCYIQSIKNTDKLLSNIQSLLTDTNSMWSMMYFSDHGLSFNKKSIKHDYELIHSDAYKQSFEVPFFITSFDSNEKKSISAERSGLSFLGLFSEWIGIESKNILRSCHYLSDEDCNPEGIKVYNYKNHKIDFQQIPRQEKIY</sequence>
<keyword evidence="2" id="KW-1003">Cell membrane</keyword>
<dbReference type="Pfam" id="PF00884">
    <property type="entry name" value="Sulfatase"/>
    <property type="match status" value="1"/>
</dbReference>
<organism evidence="10 11">
    <name type="scientific">Obesumbacterium proteus ATCC 12841</name>
    <dbReference type="NCBI Taxonomy" id="1354268"/>
    <lineage>
        <taxon>Bacteria</taxon>
        <taxon>Pseudomonadati</taxon>
        <taxon>Pseudomonadota</taxon>
        <taxon>Gammaproteobacteria</taxon>
        <taxon>Enterobacterales</taxon>
        <taxon>Hafniaceae</taxon>
        <taxon>Obesumbacterium</taxon>
    </lineage>
</organism>
<proteinExistence type="inferred from homology"/>
<evidence type="ECO:0000259" key="9">
    <source>
        <dbReference type="Pfam" id="PF00884"/>
    </source>
</evidence>
<keyword evidence="3" id="KW-0808">Transferase</keyword>
<dbReference type="CDD" id="cd16017">
    <property type="entry name" value="LptA"/>
    <property type="match status" value="1"/>
</dbReference>
<dbReference type="EMBL" id="LXEX01000056">
    <property type="protein sequence ID" value="OAT57384.1"/>
    <property type="molecule type" value="Genomic_DNA"/>
</dbReference>